<comment type="caution">
    <text evidence="8">The sequence shown here is derived from an EMBL/GenBank/DDBJ whole genome shotgun (WGS) entry which is preliminary data.</text>
</comment>
<evidence type="ECO:0000259" key="7">
    <source>
        <dbReference type="PROSITE" id="PS52029"/>
    </source>
</evidence>
<evidence type="ECO:0000256" key="1">
    <source>
        <dbReference type="ARBA" id="ARBA00004752"/>
    </source>
</evidence>
<dbReference type="PROSITE" id="PS52029">
    <property type="entry name" value="LD_TPASE"/>
    <property type="match status" value="1"/>
</dbReference>
<comment type="pathway">
    <text evidence="1 6">Cell wall biogenesis; peptidoglycan biosynthesis.</text>
</comment>
<reference evidence="8 9" key="1">
    <citation type="journal article" date="2015" name="Nature">
        <title>rRNA introns, odd ribosomes, and small enigmatic genomes across a large radiation of phyla.</title>
        <authorList>
            <person name="Brown C.T."/>
            <person name="Hug L.A."/>
            <person name="Thomas B.C."/>
            <person name="Sharon I."/>
            <person name="Castelle C.J."/>
            <person name="Singh A."/>
            <person name="Wilkins M.J."/>
            <person name="Williams K.H."/>
            <person name="Banfield J.F."/>
        </authorList>
    </citation>
    <scope>NUCLEOTIDE SEQUENCE [LARGE SCALE GENOMIC DNA]</scope>
</reference>
<dbReference type="PANTHER" id="PTHR30582">
    <property type="entry name" value="L,D-TRANSPEPTIDASE"/>
    <property type="match status" value="1"/>
</dbReference>
<evidence type="ECO:0000256" key="3">
    <source>
        <dbReference type="ARBA" id="ARBA00022960"/>
    </source>
</evidence>
<dbReference type="GO" id="GO:0016740">
    <property type="term" value="F:transferase activity"/>
    <property type="evidence" value="ECO:0007669"/>
    <property type="project" value="UniProtKB-KW"/>
</dbReference>
<dbReference type="CDD" id="cd16913">
    <property type="entry name" value="YkuD_like"/>
    <property type="match status" value="1"/>
</dbReference>
<proteinExistence type="predicted"/>
<protein>
    <submittedName>
        <fullName evidence="8">ErfK/YbiS/YcfS/YnhG family protein</fullName>
    </submittedName>
</protein>
<accession>A0A0G0LE35</accession>
<dbReference type="InterPro" id="IPR050979">
    <property type="entry name" value="LD-transpeptidase"/>
</dbReference>
<evidence type="ECO:0000313" key="8">
    <source>
        <dbReference type="EMBL" id="KKQ89317.1"/>
    </source>
</evidence>
<evidence type="ECO:0000313" key="9">
    <source>
        <dbReference type="Proteomes" id="UP000033934"/>
    </source>
</evidence>
<sequence>GQVVNTFLISSGLPGMETPRGDFTLGRRVYSKLYSGPGFYLPNTLYNMNITGPYWLHGAYWHNSFGRKKSHGCVNVHYTNAAWLWDWTSNGTPISIQE</sequence>
<keyword evidence="2" id="KW-0808">Transferase</keyword>
<keyword evidence="3 6" id="KW-0133">Cell shape</keyword>
<organism evidence="8 9">
    <name type="scientific">Berkelbacteria bacterium GW2011_GWA2_38_9</name>
    <dbReference type="NCBI Taxonomy" id="1618334"/>
    <lineage>
        <taxon>Bacteria</taxon>
        <taxon>Candidatus Berkelbacteria</taxon>
    </lineage>
</organism>
<feature type="active site" description="Nucleophile" evidence="6">
    <location>
        <position position="73"/>
    </location>
</feature>
<dbReference type="UniPathway" id="UPA00219"/>
<evidence type="ECO:0000256" key="6">
    <source>
        <dbReference type="PROSITE-ProRule" id="PRU01373"/>
    </source>
</evidence>
<keyword evidence="5 6" id="KW-0961">Cell wall biogenesis/degradation</keyword>
<evidence type="ECO:0000256" key="2">
    <source>
        <dbReference type="ARBA" id="ARBA00022679"/>
    </source>
</evidence>
<dbReference type="InterPro" id="IPR005490">
    <property type="entry name" value="LD_TPept_cat_dom"/>
</dbReference>
<dbReference type="Pfam" id="PF03734">
    <property type="entry name" value="YkuD"/>
    <property type="match status" value="1"/>
</dbReference>
<dbReference type="GO" id="GO:0008360">
    <property type="term" value="P:regulation of cell shape"/>
    <property type="evidence" value="ECO:0007669"/>
    <property type="project" value="UniProtKB-UniRule"/>
</dbReference>
<dbReference type="GO" id="GO:0018104">
    <property type="term" value="P:peptidoglycan-protein cross-linking"/>
    <property type="evidence" value="ECO:0007669"/>
    <property type="project" value="TreeGrafter"/>
</dbReference>
<name>A0A0G0LE35_9BACT</name>
<dbReference type="EMBL" id="LBVO01000029">
    <property type="protein sequence ID" value="KKQ89317.1"/>
    <property type="molecule type" value="Genomic_DNA"/>
</dbReference>
<gene>
    <name evidence="8" type="ORF">UT11_C0029G0011</name>
</gene>
<dbReference type="InterPro" id="IPR038063">
    <property type="entry name" value="Transpep_catalytic_dom"/>
</dbReference>
<dbReference type="GO" id="GO:0071972">
    <property type="term" value="F:peptidoglycan L,D-transpeptidase activity"/>
    <property type="evidence" value="ECO:0007669"/>
    <property type="project" value="TreeGrafter"/>
</dbReference>
<dbReference type="SUPFAM" id="SSF141523">
    <property type="entry name" value="L,D-transpeptidase catalytic domain-like"/>
    <property type="match status" value="1"/>
</dbReference>
<keyword evidence="4 6" id="KW-0573">Peptidoglycan synthesis</keyword>
<feature type="active site" description="Proton donor/acceptor" evidence="6">
    <location>
        <position position="57"/>
    </location>
</feature>
<dbReference type="Proteomes" id="UP000033934">
    <property type="component" value="Unassembled WGS sequence"/>
</dbReference>
<feature type="non-terminal residue" evidence="8">
    <location>
        <position position="1"/>
    </location>
</feature>
<feature type="domain" description="L,D-TPase catalytic" evidence="7">
    <location>
        <begin position="1"/>
        <end position="97"/>
    </location>
</feature>
<dbReference type="PANTHER" id="PTHR30582:SF2">
    <property type="entry name" value="L,D-TRANSPEPTIDASE YCIB-RELATED"/>
    <property type="match status" value="1"/>
</dbReference>
<dbReference type="AlphaFoldDB" id="A0A0G0LE35"/>
<evidence type="ECO:0000256" key="5">
    <source>
        <dbReference type="ARBA" id="ARBA00023316"/>
    </source>
</evidence>
<dbReference type="GO" id="GO:0071555">
    <property type="term" value="P:cell wall organization"/>
    <property type="evidence" value="ECO:0007669"/>
    <property type="project" value="UniProtKB-UniRule"/>
</dbReference>
<dbReference type="Gene3D" id="2.40.440.10">
    <property type="entry name" value="L,D-transpeptidase catalytic domain-like"/>
    <property type="match status" value="1"/>
</dbReference>
<dbReference type="GO" id="GO:0005576">
    <property type="term" value="C:extracellular region"/>
    <property type="evidence" value="ECO:0007669"/>
    <property type="project" value="TreeGrafter"/>
</dbReference>
<evidence type="ECO:0000256" key="4">
    <source>
        <dbReference type="ARBA" id="ARBA00022984"/>
    </source>
</evidence>